<dbReference type="GO" id="GO:0008233">
    <property type="term" value="F:peptidase activity"/>
    <property type="evidence" value="ECO:0007669"/>
    <property type="project" value="UniProtKB-KW"/>
</dbReference>
<dbReference type="Pfam" id="PF02225">
    <property type="entry name" value="PA"/>
    <property type="match status" value="1"/>
</dbReference>
<keyword evidence="3" id="KW-0645">Protease</keyword>
<dbReference type="EMBL" id="BMYD01000002">
    <property type="protein sequence ID" value="GHA78987.1"/>
    <property type="molecule type" value="Genomic_DNA"/>
</dbReference>
<comment type="caution">
    <text evidence="3">The sequence shown here is derived from an EMBL/GenBank/DDBJ whole genome shotgun (WGS) entry which is preliminary data.</text>
</comment>
<feature type="chain" id="PRO_5037448466" evidence="1">
    <location>
        <begin position="22"/>
        <end position="536"/>
    </location>
</feature>
<name>A0A918W6Q7_9GAMM</name>
<accession>A0A918W6Q7</accession>
<dbReference type="AlphaFoldDB" id="A0A918W6Q7"/>
<dbReference type="GO" id="GO:0006508">
    <property type="term" value="P:proteolysis"/>
    <property type="evidence" value="ECO:0007669"/>
    <property type="project" value="UniProtKB-KW"/>
</dbReference>
<dbReference type="Proteomes" id="UP000646426">
    <property type="component" value="Unassembled WGS sequence"/>
</dbReference>
<reference evidence="3" key="1">
    <citation type="journal article" date="2014" name="Int. J. Syst. Evol. Microbiol.">
        <title>Complete genome sequence of Corynebacterium casei LMG S-19264T (=DSM 44701T), isolated from a smear-ripened cheese.</title>
        <authorList>
            <consortium name="US DOE Joint Genome Institute (JGI-PGF)"/>
            <person name="Walter F."/>
            <person name="Albersmeier A."/>
            <person name="Kalinowski J."/>
            <person name="Ruckert C."/>
        </authorList>
    </citation>
    <scope>NUCLEOTIDE SEQUENCE</scope>
    <source>
        <strain evidence="3">KCTC 23077</strain>
    </source>
</reference>
<feature type="domain" description="PA" evidence="2">
    <location>
        <begin position="288"/>
        <end position="376"/>
    </location>
</feature>
<feature type="signal peptide" evidence="1">
    <location>
        <begin position="1"/>
        <end position="21"/>
    </location>
</feature>
<evidence type="ECO:0000256" key="1">
    <source>
        <dbReference type="SAM" id="SignalP"/>
    </source>
</evidence>
<organism evidence="3 4">
    <name type="scientific">Cognatilysobacter bugurensis</name>
    <dbReference type="NCBI Taxonomy" id="543356"/>
    <lineage>
        <taxon>Bacteria</taxon>
        <taxon>Pseudomonadati</taxon>
        <taxon>Pseudomonadota</taxon>
        <taxon>Gammaproteobacteria</taxon>
        <taxon>Lysobacterales</taxon>
        <taxon>Lysobacteraceae</taxon>
        <taxon>Cognatilysobacter</taxon>
    </lineage>
</organism>
<dbReference type="Gene3D" id="3.50.30.30">
    <property type="match status" value="1"/>
</dbReference>
<evidence type="ECO:0000313" key="4">
    <source>
        <dbReference type="Proteomes" id="UP000646426"/>
    </source>
</evidence>
<evidence type="ECO:0000259" key="2">
    <source>
        <dbReference type="Pfam" id="PF02225"/>
    </source>
</evidence>
<dbReference type="RefSeq" id="WP_189455106.1">
    <property type="nucleotide sequence ID" value="NZ_BMYD01000002.1"/>
</dbReference>
<protein>
    <submittedName>
        <fullName evidence="3">Serine protease</fullName>
    </submittedName>
</protein>
<dbReference type="CDD" id="cd04818">
    <property type="entry name" value="PA_subtilisin_1"/>
    <property type="match status" value="1"/>
</dbReference>
<keyword evidence="3" id="KW-0378">Hydrolase</keyword>
<dbReference type="InterPro" id="IPR003137">
    <property type="entry name" value="PA_domain"/>
</dbReference>
<gene>
    <name evidence="3" type="ORF">GCM10007067_15520</name>
</gene>
<keyword evidence="1" id="KW-0732">Signal</keyword>
<proteinExistence type="predicted"/>
<dbReference type="InterPro" id="IPR046450">
    <property type="entry name" value="PA_dom_sf"/>
</dbReference>
<evidence type="ECO:0000313" key="3">
    <source>
        <dbReference type="EMBL" id="GHA78987.1"/>
    </source>
</evidence>
<keyword evidence="4" id="KW-1185">Reference proteome</keyword>
<dbReference type="SUPFAM" id="SSF52025">
    <property type="entry name" value="PA domain"/>
    <property type="match status" value="1"/>
</dbReference>
<sequence>MKSSLMALCVATALFAGAASAATVLPVNADPAGQGLNDPTPVAPVGGNPGTTIGEQRRIAYQFAADLWGAVLESDAEIRVQASFAPLQCDTRVVLGSAGAGAIYILNEPGKPPTLFHGALADSLVGFDIQNGAGVDVVSRFNASYGRTNPDGTPCSPGSGWYYGLDGQTPAGLTNFLNVVMHEIAHGLGFSGFGNVRTGAPLAGYPDVYSRLAFDNNSGKGWYEMTDAGRLQALAGNNVVFRGTQVKAELPLILDEKTVVRASGATGGDFEYGTAAFGAAPTAANFAGSVVLVNDGSSLPTQGCAPSPAGAYAGKIALVDRGSCGFEVKAAYAEQAGAIAVVVANNVAGIMAMAETPDVEATVPTVSVSLDDGNAIKAGLPGVSLALATLAGQYAGADKNGFARLYTPSTIQPGSTFSHYDVSTTPNALMEPSITASLKANVMLDLTPALFKDEGWKLNTGTAKIGDCDTGIPVVEEGGLIPGATVAALSNICEIGARNKGAYQSCMDANKERLVAQGVLQGSQAGKMMSCAAKRR</sequence>
<reference evidence="3" key="2">
    <citation type="submission" date="2020-09" db="EMBL/GenBank/DDBJ databases">
        <authorList>
            <person name="Sun Q."/>
            <person name="Kim S."/>
        </authorList>
    </citation>
    <scope>NUCLEOTIDE SEQUENCE</scope>
    <source>
        <strain evidence="3">KCTC 23077</strain>
    </source>
</reference>